<dbReference type="AlphaFoldDB" id="A0A0R1UKV6"/>
<feature type="binding site" evidence="6">
    <location>
        <position position="39"/>
    </location>
    <ligand>
        <name>FAD</name>
        <dbReference type="ChEBI" id="CHEBI:57692"/>
    </ligand>
</feature>
<feature type="transmembrane region" description="Helical" evidence="7">
    <location>
        <begin position="12"/>
        <end position="30"/>
    </location>
</feature>
<feature type="binding site" evidence="6">
    <location>
        <position position="125"/>
    </location>
    <ligand>
        <name>FAD</name>
        <dbReference type="ChEBI" id="CHEBI:57692"/>
    </ligand>
</feature>
<dbReference type="STRING" id="1423753.FD28_GL001429"/>
<keyword evidence="7" id="KW-0812">Transmembrane</keyword>
<dbReference type="InterPro" id="IPR022890">
    <property type="entry name" value="Fd--NADP_Rdtase_type_2"/>
</dbReference>
<gene>
    <name evidence="9" type="ORF">FD28_GL001429</name>
</gene>
<evidence type="ECO:0000256" key="5">
    <source>
        <dbReference type="ARBA" id="ARBA00023002"/>
    </source>
</evidence>
<dbReference type="Gene3D" id="3.50.50.60">
    <property type="entry name" value="FAD/NAD(P)-binding domain"/>
    <property type="match status" value="2"/>
</dbReference>
<comment type="cofactor">
    <cofactor evidence="6">
        <name>FAD</name>
        <dbReference type="ChEBI" id="CHEBI:57692"/>
    </cofactor>
    <text evidence="6">Binds 1 FAD per subunit.</text>
</comment>
<feature type="binding site" evidence="6">
    <location>
        <position position="330"/>
    </location>
    <ligand>
        <name>FAD</name>
        <dbReference type="ChEBI" id="CHEBI:57692"/>
    </ligand>
</feature>
<feature type="binding site" evidence="6">
    <location>
        <position position="290"/>
    </location>
    <ligand>
        <name>FAD</name>
        <dbReference type="ChEBI" id="CHEBI:57692"/>
    </ligand>
</feature>
<evidence type="ECO:0000256" key="7">
    <source>
        <dbReference type="SAM" id="Phobius"/>
    </source>
</evidence>
<comment type="caution">
    <text evidence="9">The sequence shown here is derived from an EMBL/GenBank/DDBJ whole genome shotgun (WGS) entry which is preliminary data.</text>
</comment>
<dbReference type="SUPFAM" id="SSF51905">
    <property type="entry name" value="FAD/NAD(P)-binding domain"/>
    <property type="match status" value="2"/>
</dbReference>
<dbReference type="InterPro" id="IPR036188">
    <property type="entry name" value="FAD/NAD-bd_sf"/>
</dbReference>
<organism evidence="9 10">
    <name type="scientific">Levilactobacillus hammesii DSM 16381</name>
    <dbReference type="NCBI Taxonomy" id="1423753"/>
    <lineage>
        <taxon>Bacteria</taxon>
        <taxon>Bacillati</taxon>
        <taxon>Bacillota</taxon>
        <taxon>Bacilli</taxon>
        <taxon>Lactobacillales</taxon>
        <taxon>Lactobacillaceae</taxon>
        <taxon>Levilactobacillus</taxon>
    </lineage>
</organism>
<sequence length="336" mass="35739">MELKRMTENYDITIVGGGPVGMFAAFYAGMHNAKTQVIESLTELGGQVNALYPEKTILDVAGFPGIKGRDLIAGQAEQLKQFPLTIKTGEAVTNVTANADGFLVTTPKGTSQTRAVIVAVGNGAFAPRKLNVAGADAFTGQQLFYSVRDLEKFRGKRVMVAGGGDAAIDQALMLESVAQSVTLLHRRAQFRGLAHMVDLLEASTVNVKTPYLIRDLQATTDGALDVTLKPVGSTAEMAHQVVDDLVVSYGFTADHSALAAWDVDLAEERRLIAVDRQMTTSVPGIYAIGDGATYPGKSPLIAIGYGEAPIAVQAIMTTYFPDRRGPVHSTSITPKP</sequence>
<feature type="binding site" evidence="6">
    <location>
        <position position="52"/>
    </location>
    <ligand>
        <name>FAD</name>
        <dbReference type="ChEBI" id="CHEBI:57692"/>
    </ligand>
</feature>
<dbReference type="EC" id="1.18.1.2" evidence="6"/>
<evidence type="ECO:0000256" key="6">
    <source>
        <dbReference type="HAMAP-Rule" id="MF_01685"/>
    </source>
</evidence>
<keyword evidence="10" id="KW-1185">Reference proteome</keyword>
<feature type="domain" description="FAD/NAD(P)-binding" evidence="8">
    <location>
        <begin position="10"/>
        <end position="295"/>
    </location>
</feature>
<dbReference type="HAMAP" id="MF_01685">
    <property type="entry name" value="FENR2"/>
    <property type="match status" value="1"/>
</dbReference>
<keyword evidence="3 6" id="KW-0274">FAD</keyword>
<reference evidence="9 10" key="1">
    <citation type="journal article" date="2015" name="Genome Announc.">
        <title>Expanding the biotechnology potential of lactobacilli through comparative genomics of 213 strains and associated genera.</title>
        <authorList>
            <person name="Sun Z."/>
            <person name="Harris H.M."/>
            <person name="McCann A."/>
            <person name="Guo C."/>
            <person name="Argimon S."/>
            <person name="Zhang W."/>
            <person name="Yang X."/>
            <person name="Jeffery I.B."/>
            <person name="Cooney J.C."/>
            <person name="Kagawa T.F."/>
            <person name="Liu W."/>
            <person name="Song Y."/>
            <person name="Salvetti E."/>
            <person name="Wrobel A."/>
            <person name="Rasinkangas P."/>
            <person name="Parkhill J."/>
            <person name="Rea M.C."/>
            <person name="O'Sullivan O."/>
            <person name="Ritari J."/>
            <person name="Douillard F.P."/>
            <person name="Paul Ross R."/>
            <person name="Yang R."/>
            <person name="Briner A.E."/>
            <person name="Felis G.E."/>
            <person name="de Vos W.M."/>
            <person name="Barrangou R."/>
            <person name="Klaenhammer T.R."/>
            <person name="Caufield P.W."/>
            <person name="Cui Y."/>
            <person name="Zhang H."/>
            <person name="O'Toole P.W."/>
        </authorList>
    </citation>
    <scope>NUCLEOTIDE SEQUENCE [LARGE SCALE GENOMIC DNA]</scope>
    <source>
        <strain evidence="9 10">DSM 16381</strain>
    </source>
</reference>
<dbReference type="PATRIC" id="fig|1423753.3.peg.1486"/>
<evidence type="ECO:0000313" key="9">
    <source>
        <dbReference type="EMBL" id="KRL93540.1"/>
    </source>
</evidence>
<evidence type="ECO:0000256" key="2">
    <source>
        <dbReference type="ARBA" id="ARBA00022630"/>
    </source>
</evidence>
<dbReference type="PRINTS" id="PR00368">
    <property type="entry name" value="FADPNR"/>
</dbReference>
<dbReference type="Proteomes" id="UP000051580">
    <property type="component" value="Unassembled WGS sequence"/>
</dbReference>
<dbReference type="Pfam" id="PF07992">
    <property type="entry name" value="Pyr_redox_2"/>
    <property type="match status" value="1"/>
</dbReference>
<dbReference type="PRINTS" id="PR00469">
    <property type="entry name" value="PNDRDTASEII"/>
</dbReference>
<evidence type="ECO:0000256" key="4">
    <source>
        <dbReference type="ARBA" id="ARBA00022857"/>
    </source>
</evidence>
<proteinExistence type="inferred from homology"/>
<dbReference type="PANTHER" id="PTHR48105">
    <property type="entry name" value="THIOREDOXIN REDUCTASE 1-RELATED-RELATED"/>
    <property type="match status" value="1"/>
</dbReference>
<keyword evidence="7" id="KW-0472">Membrane</keyword>
<comment type="catalytic activity">
    <reaction evidence="6">
        <text>2 reduced [2Fe-2S]-[ferredoxin] + NADP(+) + H(+) = 2 oxidized [2Fe-2S]-[ferredoxin] + NADPH</text>
        <dbReference type="Rhea" id="RHEA:20125"/>
        <dbReference type="Rhea" id="RHEA-COMP:10000"/>
        <dbReference type="Rhea" id="RHEA-COMP:10001"/>
        <dbReference type="ChEBI" id="CHEBI:15378"/>
        <dbReference type="ChEBI" id="CHEBI:33737"/>
        <dbReference type="ChEBI" id="CHEBI:33738"/>
        <dbReference type="ChEBI" id="CHEBI:57783"/>
        <dbReference type="ChEBI" id="CHEBI:58349"/>
        <dbReference type="EC" id="1.18.1.2"/>
    </reaction>
</comment>
<evidence type="ECO:0000256" key="3">
    <source>
        <dbReference type="ARBA" id="ARBA00022827"/>
    </source>
</evidence>
<keyword evidence="5 6" id="KW-0560">Oxidoreductase</keyword>
<dbReference type="InterPro" id="IPR050097">
    <property type="entry name" value="Ferredoxin-NADP_redctase_2"/>
</dbReference>
<keyword evidence="7" id="KW-1133">Transmembrane helix</keyword>
<keyword evidence="4 6" id="KW-0521">NADP</keyword>
<dbReference type="GO" id="GO:0050660">
    <property type="term" value="F:flavin adenine dinucleotide binding"/>
    <property type="evidence" value="ECO:0007669"/>
    <property type="project" value="UniProtKB-UniRule"/>
</dbReference>
<dbReference type="GO" id="GO:0004324">
    <property type="term" value="F:ferredoxin-NADP+ reductase activity"/>
    <property type="evidence" value="ECO:0007669"/>
    <property type="project" value="UniProtKB-UniRule"/>
</dbReference>
<name>A0A0R1UKV6_9LACO</name>
<protein>
    <recommendedName>
        <fullName evidence="6">Ferredoxin--NADP reductase</fullName>
        <shortName evidence="6">FNR</shortName>
        <shortName evidence="6">Fd-NADP(+) reductase</shortName>
        <ecNumber evidence="6">1.18.1.2</ecNumber>
    </recommendedName>
</protein>
<comment type="caution">
    <text evidence="6">Lacks conserved residue(s) required for the propagation of feature annotation.</text>
</comment>
<dbReference type="GO" id="GO:0050661">
    <property type="term" value="F:NADP binding"/>
    <property type="evidence" value="ECO:0007669"/>
    <property type="project" value="UniProtKB-UniRule"/>
</dbReference>
<dbReference type="EMBL" id="AZFS01000064">
    <property type="protein sequence ID" value="KRL93540.1"/>
    <property type="molecule type" value="Genomic_DNA"/>
</dbReference>
<keyword evidence="2 6" id="KW-0285">Flavoprotein</keyword>
<comment type="similarity">
    <text evidence="6">Belongs to the ferredoxin--NADP reductase type 2 family.</text>
</comment>
<dbReference type="InterPro" id="IPR023753">
    <property type="entry name" value="FAD/NAD-binding_dom"/>
</dbReference>
<evidence type="ECO:0000313" key="10">
    <source>
        <dbReference type="Proteomes" id="UP000051580"/>
    </source>
</evidence>
<comment type="subunit">
    <text evidence="1 6">Homodimer.</text>
</comment>
<evidence type="ECO:0000256" key="1">
    <source>
        <dbReference type="ARBA" id="ARBA00011738"/>
    </source>
</evidence>
<feature type="binding site" evidence="6">
    <location>
        <position position="47"/>
    </location>
    <ligand>
        <name>FAD</name>
        <dbReference type="ChEBI" id="CHEBI:57692"/>
    </ligand>
</feature>
<accession>A0A0R1UKV6</accession>
<evidence type="ECO:0000259" key="8">
    <source>
        <dbReference type="Pfam" id="PF07992"/>
    </source>
</evidence>
<feature type="binding site" evidence="6">
    <location>
        <position position="92"/>
    </location>
    <ligand>
        <name>FAD</name>
        <dbReference type="ChEBI" id="CHEBI:57692"/>
    </ligand>
</feature>